<evidence type="ECO:0000313" key="3">
    <source>
        <dbReference type="RefSeq" id="XP_022295940.1"/>
    </source>
</evidence>
<feature type="compositionally biased region" description="Pro residues" evidence="1">
    <location>
        <begin position="70"/>
        <end position="86"/>
    </location>
</feature>
<proteinExistence type="predicted"/>
<dbReference type="GeneID" id="111105826"/>
<accession>A0A8B8AXN9</accession>
<name>A0A8B8AXN9_CRAVI</name>
<evidence type="ECO:0000256" key="1">
    <source>
        <dbReference type="SAM" id="MobiDB-lite"/>
    </source>
</evidence>
<sequence length="401" mass="44692">MAHPGGYGGGPPQQWQPGMGPPPGDFRQGNGPPRRGGGGGPPPMAPPPMQGMPQFAGYEQVGGFGQMNFMPPPPPPPPPSGPPPPMEFTDIANLDEGACRQAMLDHVAENCCYGAKPAEEMTITHHHGLTAFHYTLETFTEARKTGFMHVPYRGGPVDGPENGPPPPPWAIHCLADSMFHTHVKKMEVPHTATVRPCHRCDAQGYFRCWECHGWGQTECEACDRRGFHERFDPNLGHAVRDTCHRCHGDGICSCDRCGGDGRITCDECDGYRNIKTYIELVVTYTNHLGEHVIERSDMPDHLVKQVGGEMVFEQVLDQVFPITSYPIAEINQNSIRIVNQHKGAFPNERLLKQRQQLRAVPVTEVHYTWDEVSTRYWIYGLERRVHAPDYPQQCCWGCSIL</sequence>
<dbReference type="Proteomes" id="UP000694844">
    <property type="component" value="Chromosome 8"/>
</dbReference>
<protein>
    <submittedName>
        <fullName evidence="3">Protein SSUH2 homolog</fullName>
    </submittedName>
</protein>
<dbReference type="PANTHER" id="PTHR48465">
    <property type="entry name" value="PROTEIN SSUH2 HOMOLOG"/>
    <property type="match status" value="1"/>
</dbReference>
<evidence type="ECO:0000313" key="2">
    <source>
        <dbReference type="Proteomes" id="UP000694844"/>
    </source>
</evidence>
<dbReference type="InterPro" id="IPR052789">
    <property type="entry name" value="SSUH2_homolog"/>
</dbReference>
<keyword evidence="2" id="KW-1185">Reference proteome</keyword>
<gene>
    <name evidence="3" type="primary">LOC111105826</name>
</gene>
<dbReference type="OrthoDB" id="3355217at2759"/>
<dbReference type="KEGG" id="cvn:111105826"/>
<dbReference type="RefSeq" id="XP_022295940.1">
    <property type="nucleotide sequence ID" value="XM_022440232.1"/>
</dbReference>
<feature type="region of interest" description="Disordered" evidence="1">
    <location>
        <begin position="1"/>
        <end position="90"/>
    </location>
</feature>
<reference evidence="3" key="1">
    <citation type="submission" date="2025-08" db="UniProtKB">
        <authorList>
            <consortium name="RefSeq"/>
        </authorList>
    </citation>
    <scope>IDENTIFICATION</scope>
    <source>
        <tissue evidence="3">Whole sample</tissue>
    </source>
</reference>
<organism evidence="2 3">
    <name type="scientific">Crassostrea virginica</name>
    <name type="common">Eastern oyster</name>
    <dbReference type="NCBI Taxonomy" id="6565"/>
    <lineage>
        <taxon>Eukaryota</taxon>
        <taxon>Metazoa</taxon>
        <taxon>Spiralia</taxon>
        <taxon>Lophotrochozoa</taxon>
        <taxon>Mollusca</taxon>
        <taxon>Bivalvia</taxon>
        <taxon>Autobranchia</taxon>
        <taxon>Pteriomorphia</taxon>
        <taxon>Ostreida</taxon>
        <taxon>Ostreoidea</taxon>
        <taxon>Ostreidae</taxon>
        <taxon>Crassostrea</taxon>
    </lineage>
</organism>
<feature type="compositionally biased region" description="Pro residues" evidence="1">
    <location>
        <begin position="40"/>
        <end position="50"/>
    </location>
</feature>
<dbReference type="PANTHER" id="PTHR48465:SF1">
    <property type="entry name" value="PROTEIN SSUH2 HOMOLOG"/>
    <property type="match status" value="1"/>
</dbReference>
<dbReference type="AlphaFoldDB" id="A0A8B8AXN9"/>
<feature type="compositionally biased region" description="Gly residues" evidence="1">
    <location>
        <begin position="1"/>
        <end position="11"/>
    </location>
</feature>